<proteinExistence type="predicted"/>
<evidence type="ECO:0000256" key="7">
    <source>
        <dbReference type="SAM" id="Phobius"/>
    </source>
</evidence>
<feature type="transmembrane region" description="Helical" evidence="7">
    <location>
        <begin position="35"/>
        <end position="55"/>
    </location>
</feature>
<reference evidence="9 10" key="1">
    <citation type="journal article" date="2023" name="Environ Microbiome">
        <title>A coral-associated actinobacterium mitigates coral bleaching under heat stress.</title>
        <authorList>
            <person name="Li J."/>
            <person name="Zou Y."/>
            <person name="Li Q."/>
            <person name="Zhang J."/>
            <person name="Bourne D.G."/>
            <person name="Lyu Y."/>
            <person name="Liu C."/>
            <person name="Zhang S."/>
        </authorList>
    </citation>
    <scope>NUCLEOTIDE SEQUENCE [LARGE SCALE GENOMIC DNA]</scope>
    <source>
        <strain evidence="9 10">SCSIO 13291</strain>
    </source>
</reference>
<dbReference type="InterPro" id="IPR027379">
    <property type="entry name" value="CLS_N"/>
</dbReference>
<keyword evidence="4 7" id="KW-1133">Transmembrane helix</keyword>
<accession>A0ABZ3C9Y5</accession>
<evidence type="ECO:0000259" key="8">
    <source>
        <dbReference type="Pfam" id="PF13396"/>
    </source>
</evidence>
<comment type="subcellular location">
    <subcellularLocation>
        <location evidence="1">Cell membrane</location>
        <topology evidence="1">Multi-pass membrane protein</topology>
    </subcellularLocation>
</comment>
<keyword evidence="3 7" id="KW-0812">Transmembrane</keyword>
<evidence type="ECO:0000256" key="6">
    <source>
        <dbReference type="SAM" id="MobiDB-lite"/>
    </source>
</evidence>
<organism evidence="9 10">
    <name type="scientific">Propioniciclava soli</name>
    <dbReference type="NCBI Taxonomy" id="2775081"/>
    <lineage>
        <taxon>Bacteria</taxon>
        <taxon>Bacillati</taxon>
        <taxon>Actinomycetota</taxon>
        <taxon>Actinomycetes</taxon>
        <taxon>Propionibacteriales</taxon>
        <taxon>Propionibacteriaceae</taxon>
        <taxon>Propioniciclava</taxon>
    </lineage>
</organism>
<evidence type="ECO:0000256" key="4">
    <source>
        <dbReference type="ARBA" id="ARBA00022989"/>
    </source>
</evidence>
<dbReference type="Pfam" id="PF13396">
    <property type="entry name" value="PLDc_N"/>
    <property type="match status" value="1"/>
</dbReference>
<evidence type="ECO:0000256" key="3">
    <source>
        <dbReference type="ARBA" id="ARBA00022692"/>
    </source>
</evidence>
<evidence type="ECO:0000256" key="1">
    <source>
        <dbReference type="ARBA" id="ARBA00004651"/>
    </source>
</evidence>
<protein>
    <submittedName>
        <fullName evidence="9">PLDc N-terminal domain-containing protein</fullName>
    </submittedName>
</protein>
<feature type="region of interest" description="Disordered" evidence="6">
    <location>
        <begin position="64"/>
        <end position="84"/>
    </location>
</feature>
<evidence type="ECO:0000256" key="2">
    <source>
        <dbReference type="ARBA" id="ARBA00022475"/>
    </source>
</evidence>
<gene>
    <name evidence="9" type="ORF">PCC79_04175</name>
</gene>
<sequence length="84" mass="9158">MPRVLLVLLVVTVTVYALVEAFQSDARAIRRMPRWLWVAAIICLPGVGAVCWFLLGRPGPALPGGAPGRPPIAPDDDPDFLRRL</sequence>
<feature type="domain" description="Cardiolipin synthase N-terminal" evidence="8">
    <location>
        <begin position="13"/>
        <end position="57"/>
    </location>
</feature>
<dbReference type="Proteomes" id="UP001434337">
    <property type="component" value="Chromosome"/>
</dbReference>
<dbReference type="EMBL" id="CP115965">
    <property type="protein sequence ID" value="WZW99406.1"/>
    <property type="molecule type" value="Genomic_DNA"/>
</dbReference>
<evidence type="ECO:0000313" key="10">
    <source>
        <dbReference type="Proteomes" id="UP001434337"/>
    </source>
</evidence>
<name>A0ABZ3C9Y5_9ACTN</name>
<evidence type="ECO:0000256" key="5">
    <source>
        <dbReference type="ARBA" id="ARBA00023136"/>
    </source>
</evidence>
<keyword evidence="2" id="KW-1003">Cell membrane</keyword>
<keyword evidence="10" id="KW-1185">Reference proteome</keyword>
<evidence type="ECO:0000313" key="9">
    <source>
        <dbReference type="EMBL" id="WZW99406.1"/>
    </source>
</evidence>
<dbReference type="RefSeq" id="WP_232549937.1">
    <property type="nucleotide sequence ID" value="NZ_CP115965.1"/>
</dbReference>
<keyword evidence="5 7" id="KW-0472">Membrane</keyword>